<evidence type="ECO:0000313" key="1">
    <source>
        <dbReference type="EMBL" id="OSQ53586.1"/>
    </source>
</evidence>
<dbReference type="EMBL" id="JFKC01000001">
    <property type="protein sequence ID" value="OSQ53586.1"/>
    <property type="molecule type" value="Genomic_DNA"/>
</dbReference>
<name>A0A1X4NRR7_9RHOB</name>
<gene>
    <name evidence="1" type="ORF">MGEO_02925</name>
</gene>
<organism evidence="1 2">
    <name type="scientific">Marivita geojedonensis</name>
    <dbReference type="NCBI Taxonomy" id="1123756"/>
    <lineage>
        <taxon>Bacteria</taxon>
        <taxon>Pseudomonadati</taxon>
        <taxon>Pseudomonadota</taxon>
        <taxon>Alphaproteobacteria</taxon>
        <taxon>Rhodobacterales</taxon>
        <taxon>Roseobacteraceae</taxon>
        <taxon>Marivita</taxon>
    </lineage>
</organism>
<dbReference type="AlphaFoldDB" id="A0A1X4NRR7"/>
<evidence type="ECO:0008006" key="3">
    <source>
        <dbReference type="Google" id="ProtNLM"/>
    </source>
</evidence>
<sequence length="662" mass="73069">MDTPSALSRPDAELAFTSSYFKNQSRNTITFQITPRLSGSFRYSNIENFQREGSELFDRSFSLQYRLIDENPDTWQPAVAVGLNDFLGTGIYSSEYVVATKTLGSGVRVTGGLGWGRLAGVGGFDNPLGVFSDAMKTRPTRDFGKGGTVEADQFFRGNAAFFGGIEWQATEKLAITAEYSSDAYPFEDGSAFERKSPYNFGVSYQYRPGITLGAHYLYGSEFGVQATFATNPKSPSGGPGIDRAPMPVLPRRNAASLGWSVDSIGETRVQNRIQAALAQSGLKLHGFSASGRSIRIEVENATYPNMAQVVGRTARALTHSVPTGVDTFTIVPVVAGLSGAAVTLNRSDLEELEYTYDNSWSSFARASIEPDTGPLSPISGRYPQFEWQLRPYLTPSLFDPDDPIRVDVGLELAAKYQPAPGFELRGAVRKKLAGNLDESTRASTSVLEKVRSDFNIYDREGDPAITELVGAYYFKPGEDLYGRVTAGYLEPMFGGISTELLWKPIDSPFALGAELNYVKQRDFDQLFGFRDYEVATGHVSGYWDMGNGFHSQLDVGRYLAGDWGTTFTLDREFKNGWKVGAFATFTDVSFDDFGEGSFDKGLRFEIPISTVTGQPNTDKLTYTMRPVQRDGGARLNVSDRLYETVRELHKPELQNGWGRFWK</sequence>
<protein>
    <recommendedName>
        <fullName evidence="3">Outer membrane lipoprotein</fullName>
    </recommendedName>
</protein>
<dbReference type="Proteomes" id="UP000193926">
    <property type="component" value="Unassembled WGS sequence"/>
</dbReference>
<dbReference type="InterPro" id="IPR010344">
    <property type="entry name" value="YbjH"/>
</dbReference>
<keyword evidence="2" id="KW-1185">Reference proteome</keyword>
<dbReference type="Pfam" id="PF06082">
    <property type="entry name" value="YjbH"/>
    <property type="match status" value="1"/>
</dbReference>
<accession>A0A1X4NRR7</accession>
<reference evidence="1 2" key="1">
    <citation type="submission" date="2014-03" db="EMBL/GenBank/DDBJ databases">
        <title>The draft genome sequence of Marivita geojedonensis KCTC 23882.</title>
        <authorList>
            <person name="Lai Q."/>
            <person name="Shao Z."/>
        </authorList>
    </citation>
    <scope>NUCLEOTIDE SEQUENCE [LARGE SCALE GENOMIC DNA]</scope>
    <source>
        <strain evidence="1 2">DPG-138</strain>
    </source>
</reference>
<dbReference type="STRING" id="1123756.MGEO_02925"/>
<proteinExistence type="predicted"/>
<evidence type="ECO:0000313" key="2">
    <source>
        <dbReference type="Proteomes" id="UP000193926"/>
    </source>
</evidence>
<comment type="caution">
    <text evidence="1">The sequence shown here is derived from an EMBL/GenBank/DDBJ whole genome shotgun (WGS) entry which is preliminary data.</text>
</comment>